<gene>
    <name evidence="12" type="ORF">F0P94_12200</name>
</gene>
<feature type="transmembrane region" description="Helical" evidence="8">
    <location>
        <begin position="41"/>
        <end position="60"/>
    </location>
</feature>
<dbReference type="Gene3D" id="3.40.1110.10">
    <property type="entry name" value="Calcium-transporting ATPase, cytoplasmic domain N"/>
    <property type="match status" value="1"/>
</dbReference>
<feature type="transmembrane region" description="Helical" evidence="8">
    <location>
        <begin position="217"/>
        <end position="239"/>
    </location>
</feature>
<feature type="domain" description="Cation-transporting P-type ATPase C-terminal" evidence="10">
    <location>
        <begin position="654"/>
        <end position="823"/>
    </location>
</feature>
<dbReference type="SUPFAM" id="SSF56784">
    <property type="entry name" value="HAD-like"/>
    <property type="match status" value="1"/>
</dbReference>
<dbReference type="Gene3D" id="1.20.1110.10">
    <property type="entry name" value="Calcium-transporting ATPase, transmembrane domain"/>
    <property type="match status" value="1"/>
</dbReference>
<proteinExistence type="predicted"/>
<dbReference type="SFLD" id="SFLDS00003">
    <property type="entry name" value="Haloacid_Dehalogenase"/>
    <property type="match status" value="1"/>
</dbReference>
<evidence type="ECO:0000256" key="2">
    <source>
        <dbReference type="ARBA" id="ARBA00022692"/>
    </source>
</evidence>
<feature type="transmembrane region" description="Helical" evidence="8">
    <location>
        <begin position="736"/>
        <end position="755"/>
    </location>
</feature>
<feature type="transmembrane region" description="Helical" evidence="8">
    <location>
        <begin position="262"/>
        <end position="278"/>
    </location>
</feature>
<evidence type="ECO:0000256" key="3">
    <source>
        <dbReference type="ARBA" id="ARBA00022741"/>
    </source>
</evidence>
<dbReference type="PRINTS" id="PR00119">
    <property type="entry name" value="CATATPASE"/>
</dbReference>
<dbReference type="SFLD" id="SFLDF00027">
    <property type="entry name" value="p-type_atpase"/>
    <property type="match status" value="1"/>
</dbReference>
<dbReference type="InterPro" id="IPR023214">
    <property type="entry name" value="HAD_sf"/>
</dbReference>
<evidence type="ECO:0000256" key="5">
    <source>
        <dbReference type="ARBA" id="ARBA00022967"/>
    </source>
</evidence>
<organism evidence="12 13">
    <name type="scientific">Adhaeribacter soli</name>
    <dbReference type="NCBI Taxonomy" id="2607655"/>
    <lineage>
        <taxon>Bacteria</taxon>
        <taxon>Pseudomonadati</taxon>
        <taxon>Bacteroidota</taxon>
        <taxon>Cytophagia</taxon>
        <taxon>Cytophagales</taxon>
        <taxon>Hymenobacteraceae</taxon>
        <taxon>Adhaeribacter</taxon>
    </lineage>
</organism>
<dbReference type="PROSITE" id="PS00154">
    <property type="entry name" value="ATPASE_E1_E2"/>
    <property type="match status" value="1"/>
</dbReference>
<dbReference type="InterPro" id="IPR006068">
    <property type="entry name" value="ATPase_P-typ_cation-transptr_C"/>
</dbReference>
<dbReference type="InterPro" id="IPR059000">
    <property type="entry name" value="ATPase_P-type_domA"/>
</dbReference>
<keyword evidence="2 8" id="KW-0812">Transmembrane</keyword>
<dbReference type="InterPro" id="IPR044492">
    <property type="entry name" value="P_typ_ATPase_HD_dom"/>
</dbReference>
<evidence type="ECO:0000256" key="7">
    <source>
        <dbReference type="ARBA" id="ARBA00023136"/>
    </source>
</evidence>
<dbReference type="InterPro" id="IPR023298">
    <property type="entry name" value="ATPase_P-typ_TM_dom_sf"/>
</dbReference>
<dbReference type="PANTHER" id="PTHR42861">
    <property type="entry name" value="CALCIUM-TRANSPORTING ATPASE"/>
    <property type="match status" value="1"/>
</dbReference>
<accession>A0A5N1IRZ3</accession>
<dbReference type="SUPFAM" id="SSF81653">
    <property type="entry name" value="Calcium ATPase, transduction domain A"/>
    <property type="match status" value="1"/>
</dbReference>
<keyword evidence="13" id="KW-1185">Reference proteome</keyword>
<feature type="transmembrane region" description="Helical" evidence="8">
    <location>
        <begin position="626"/>
        <end position="648"/>
    </location>
</feature>
<name>A0A5N1IRZ3_9BACT</name>
<dbReference type="GO" id="GO:0016887">
    <property type="term" value="F:ATP hydrolysis activity"/>
    <property type="evidence" value="ECO:0007669"/>
    <property type="project" value="InterPro"/>
</dbReference>
<keyword evidence="7 8" id="KW-0472">Membrane</keyword>
<dbReference type="InterPro" id="IPR004014">
    <property type="entry name" value="ATPase_P-typ_cation-transptr_N"/>
</dbReference>
<evidence type="ECO:0000259" key="11">
    <source>
        <dbReference type="Pfam" id="PF00690"/>
    </source>
</evidence>
<dbReference type="EMBL" id="VTWT01000006">
    <property type="protein sequence ID" value="KAA9332757.1"/>
    <property type="molecule type" value="Genomic_DNA"/>
</dbReference>
<sequence length="830" mass="92458">MEPLQLTGLSDKEVLENRRKFGSNQTDHEPDNHFWQVLKEVITEPLFIILILTASLYFLLGEYQEGFIMLCALTFVAGISLYQENRSRNAISALKKLSAPHAKVIRNSNTLEIPTEEVVMHDLILVEDGNLVPADAQILKANDFSVNESILTGESLAVVKSPQEPDNKILKGTLVVSGSCTARVYAIGKNTELGKISQSLTEIKAEKTPLQLQIRSFVRNMVIFGVMAFLLVWGINFYVSNDLIQSLLRGLTLAMSVLPEEIPVAFSTFMALGAYRLYRDKVITKSPQTVESLGAATVICVDKTGTLTRNEMQLAAIYEFSTDRLSDFTNAPFQFSEVLEYAMWASETEPFDEMEKSLHRVYAETSPEDLRPEFRQSHEYPLEGQPPRMTHVFSNNQGQNIIACKGAVEGVLQQSILTPEQKNKIQLLTEQLAGKGYRVLGVGKANVPFSELPATQFELQFEFLGLVAFYDPPKDNIKETLQQFYQAGIQIKMITGDYAPTALAIASQINMQGIGETLTGAEVLEMPENVLREKVKSMAVFARMFPEAKLKVIQALKANNEVVGMTGDGVNDGPALKAATIGIAMGKRGSEVAKSAASLILADDDLSHMTEAIAIGRRIYENLKKAIQYIISIHIPIILIVTMPLVLLWPFTGIFSPVHVIFLELIMGPTCSIVYENEPIEANSMQKPPRKLTHSFLTFKELGLSMVQGLVIAAACLGIGYYFMQSGALNTTTRTVIFATLIFCNLFLTLVNRSFHYSVFTTIRYKNYLIPLVLSISLGILFLTIYLPFLRTLFGFEPLSVKQLLLCLAVALPATFWVEIWKFYRRKQGL</sequence>
<keyword evidence="5" id="KW-1278">Translocase</keyword>
<dbReference type="InterPro" id="IPR018303">
    <property type="entry name" value="ATPase_P-typ_P_site"/>
</dbReference>
<dbReference type="Proteomes" id="UP000326570">
    <property type="component" value="Unassembled WGS sequence"/>
</dbReference>
<evidence type="ECO:0000256" key="8">
    <source>
        <dbReference type="SAM" id="Phobius"/>
    </source>
</evidence>
<dbReference type="InterPro" id="IPR008250">
    <property type="entry name" value="ATPase_P-typ_transduc_dom_A_sf"/>
</dbReference>
<feature type="transmembrane region" description="Helical" evidence="8">
    <location>
        <begin position="654"/>
        <end position="675"/>
    </location>
</feature>
<dbReference type="SFLD" id="SFLDG00002">
    <property type="entry name" value="C1.7:_P-type_atpase_like"/>
    <property type="match status" value="1"/>
</dbReference>
<dbReference type="Gene3D" id="2.70.150.10">
    <property type="entry name" value="Calcium-transporting ATPase, cytoplasmic transduction domain A"/>
    <property type="match status" value="1"/>
</dbReference>
<dbReference type="NCBIfam" id="TIGR01494">
    <property type="entry name" value="ATPase_P-type"/>
    <property type="match status" value="2"/>
</dbReference>
<keyword evidence="6 8" id="KW-1133">Transmembrane helix</keyword>
<dbReference type="Pfam" id="PF00689">
    <property type="entry name" value="Cation_ATPase_C"/>
    <property type="match status" value="1"/>
</dbReference>
<feature type="transmembrane region" description="Helical" evidence="8">
    <location>
        <begin position="696"/>
        <end position="724"/>
    </location>
</feature>
<dbReference type="InterPro" id="IPR023299">
    <property type="entry name" value="ATPase_P-typ_cyto_dom_N"/>
</dbReference>
<dbReference type="GO" id="GO:0016020">
    <property type="term" value="C:membrane"/>
    <property type="evidence" value="ECO:0007669"/>
    <property type="project" value="UniProtKB-SubCell"/>
</dbReference>
<protein>
    <submittedName>
        <fullName evidence="12">Cation-transporting P-type ATPase</fullName>
    </submittedName>
</protein>
<dbReference type="SUPFAM" id="SSF81665">
    <property type="entry name" value="Calcium ATPase, transmembrane domain M"/>
    <property type="match status" value="1"/>
</dbReference>
<dbReference type="InterPro" id="IPR036412">
    <property type="entry name" value="HAD-like_sf"/>
</dbReference>
<evidence type="ECO:0000256" key="1">
    <source>
        <dbReference type="ARBA" id="ARBA00004141"/>
    </source>
</evidence>
<reference evidence="12 13" key="1">
    <citation type="submission" date="2019-09" db="EMBL/GenBank/DDBJ databases">
        <title>Genome sequence of Adhaeribacter sp. M2.</title>
        <authorList>
            <person name="Srinivasan S."/>
        </authorList>
    </citation>
    <scope>NUCLEOTIDE SEQUENCE [LARGE SCALE GENOMIC DNA]</scope>
    <source>
        <strain evidence="12 13">M2</strain>
    </source>
</reference>
<evidence type="ECO:0000313" key="12">
    <source>
        <dbReference type="EMBL" id="KAA9332757.1"/>
    </source>
</evidence>
<keyword evidence="4" id="KW-0067">ATP-binding</keyword>
<dbReference type="InterPro" id="IPR001757">
    <property type="entry name" value="P_typ_ATPase"/>
</dbReference>
<comment type="caution">
    <text evidence="12">The sequence shown here is derived from an EMBL/GenBank/DDBJ whole genome shotgun (WGS) entry which is preliminary data.</text>
</comment>
<feature type="domain" description="P-type ATPase A" evidence="9">
    <location>
        <begin position="97"/>
        <end position="200"/>
    </location>
</feature>
<dbReference type="RefSeq" id="WP_150904170.1">
    <property type="nucleotide sequence ID" value="NZ_VTWT01000006.1"/>
</dbReference>
<dbReference type="Pfam" id="PF00690">
    <property type="entry name" value="Cation_ATPase_N"/>
    <property type="match status" value="1"/>
</dbReference>
<feature type="transmembrane region" description="Helical" evidence="8">
    <location>
        <begin position="767"/>
        <end position="789"/>
    </location>
</feature>
<evidence type="ECO:0000259" key="10">
    <source>
        <dbReference type="Pfam" id="PF00689"/>
    </source>
</evidence>
<evidence type="ECO:0000256" key="6">
    <source>
        <dbReference type="ARBA" id="ARBA00022989"/>
    </source>
</evidence>
<evidence type="ECO:0000313" key="13">
    <source>
        <dbReference type="Proteomes" id="UP000326570"/>
    </source>
</evidence>
<dbReference type="PRINTS" id="PR00120">
    <property type="entry name" value="HATPASE"/>
</dbReference>
<feature type="transmembrane region" description="Helical" evidence="8">
    <location>
        <begin position="801"/>
        <end position="821"/>
    </location>
</feature>
<dbReference type="Pfam" id="PF00702">
    <property type="entry name" value="Hydrolase"/>
    <property type="match status" value="1"/>
</dbReference>
<evidence type="ECO:0000256" key="4">
    <source>
        <dbReference type="ARBA" id="ARBA00022840"/>
    </source>
</evidence>
<comment type="subcellular location">
    <subcellularLocation>
        <location evidence="1">Membrane</location>
        <topology evidence="1">Multi-pass membrane protein</topology>
    </subcellularLocation>
</comment>
<dbReference type="Pfam" id="PF00122">
    <property type="entry name" value="E1-E2_ATPase"/>
    <property type="match status" value="1"/>
</dbReference>
<keyword evidence="3" id="KW-0547">Nucleotide-binding</keyword>
<dbReference type="GO" id="GO:0005524">
    <property type="term" value="F:ATP binding"/>
    <property type="evidence" value="ECO:0007669"/>
    <property type="project" value="UniProtKB-KW"/>
</dbReference>
<dbReference type="Gene3D" id="3.40.50.1000">
    <property type="entry name" value="HAD superfamily/HAD-like"/>
    <property type="match status" value="1"/>
</dbReference>
<feature type="domain" description="Cation-transporting P-type ATPase N-terminal" evidence="11">
    <location>
        <begin position="7"/>
        <end position="54"/>
    </location>
</feature>
<evidence type="ECO:0000259" key="9">
    <source>
        <dbReference type="Pfam" id="PF00122"/>
    </source>
</evidence>
<dbReference type="AlphaFoldDB" id="A0A5N1IRZ3"/>